<feature type="compositionally biased region" description="Acidic residues" evidence="1">
    <location>
        <begin position="1"/>
        <end position="10"/>
    </location>
</feature>
<feature type="compositionally biased region" description="Basic and acidic residues" evidence="1">
    <location>
        <begin position="42"/>
        <end position="51"/>
    </location>
</feature>
<feature type="compositionally biased region" description="Basic residues" evidence="1">
    <location>
        <begin position="32"/>
        <end position="41"/>
    </location>
</feature>
<accession>A0A1S0U7H8</accession>
<gene>
    <name evidence="2" type="ORF">LOAG_02876</name>
</gene>
<dbReference type="RefSeq" id="XP_003138461.1">
    <property type="nucleotide sequence ID" value="XM_003138413.1"/>
</dbReference>
<reference evidence="2" key="1">
    <citation type="submission" date="2012-04" db="EMBL/GenBank/DDBJ databases">
        <title>The Genome Sequence of Loa loa.</title>
        <authorList>
            <consortium name="The Broad Institute Genome Sequencing Platform"/>
            <consortium name="Broad Institute Genome Sequencing Center for Infectious Disease"/>
            <person name="Nutman T.B."/>
            <person name="Fink D.L."/>
            <person name="Russ C."/>
            <person name="Young S."/>
            <person name="Zeng Q."/>
            <person name="Gargeya S."/>
            <person name="Alvarado L."/>
            <person name="Berlin A."/>
            <person name="Chapman S.B."/>
            <person name="Chen Z."/>
            <person name="Freedman E."/>
            <person name="Gellesch M."/>
            <person name="Goldberg J."/>
            <person name="Griggs A."/>
            <person name="Gujja S."/>
            <person name="Heilman E.R."/>
            <person name="Heiman D."/>
            <person name="Howarth C."/>
            <person name="Mehta T."/>
            <person name="Neiman D."/>
            <person name="Pearson M."/>
            <person name="Roberts A."/>
            <person name="Saif S."/>
            <person name="Shea T."/>
            <person name="Shenoy N."/>
            <person name="Sisk P."/>
            <person name="Stolte C."/>
            <person name="Sykes S."/>
            <person name="White J."/>
            <person name="Yandava C."/>
            <person name="Haas B."/>
            <person name="Henn M.R."/>
            <person name="Nusbaum C."/>
            <person name="Birren B."/>
        </authorList>
    </citation>
    <scope>NUCLEOTIDE SEQUENCE [LARGE SCALE GENOMIC DNA]</scope>
</reference>
<dbReference type="CTD" id="9940268"/>
<evidence type="ECO:0000256" key="1">
    <source>
        <dbReference type="SAM" id="MobiDB-lite"/>
    </source>
</evidence>
<sequence length="148" mass="17086">MRDQGCDDDCTVGPVGKTSSHDEQEMVEGRKGRTNGKNGKRRERDEKSTGNKVWCDERVVDDYLLSPTNRPSIHPSIHLSIHLSVQLSIRPFIQFIHSLSHSFIHPFIHSFIHPFILLPSGGDHRWRDPSNFRAICYKSNRELWDLDP</sequence>
<dbReference type="KEGG" id="loa:LOAG_02876"/>
<dbReference type="EMBL" id="JH712411">
    <property type="protein sequence ID" value="EFO25606.1"/>
    <property type="molecule type" value="Genomic_DNA"/>
</dbReference>
<dbReference type="OrthoDB" id="10070995at2759"/>
<dbReference type="InParanoid" id="A0A1S0U7H8"/>
<name>A0A1S0U7H8_LOALO</name>
<feature type="region of interest" description="Disordered" evidence="1">
    <location>
        <begin position="1"/>
        <end position="51"/>
    </location>
</feature>
<dbReference type="GeneID" id="9940268"/>
<proteinExistence type="predicted"/>
<protein>
    <submittedName>
        <fullName evidence="2">Uncharacterized protein</fullName>
    </submittedName>
</protein>
<organism evidence="2">
    <name type="scientific">Loa loa</name>
    <name type="common">Eye worm</name>
    <name type="synonym">Filaria loa</name>
    <dbReference type="NCBI Taxonomy" id="7209"/>
    <lineage>
        <taxon>Eukaryota</taxon>
        <taxon>Metazoa</taxon>
        <taxon>Ecdysozoa</taxon>
        <taxon>Nematoda</taxon>
        <taxon>Chromadorea</taxon>
        <taxon>Rhabditida</taxon>
        <taxon>Spirurina</taxon>
        <taxon>Spiruromorpha</taxon>
        <taxon>Filarioidea</taxon>
        <taxon>Onchocercidae</taxon>
        <taxon>Loa</taxon>
    </lineage>
</organism>
<feature type="compositionally biased region" description="Basic and acidic residues" evidence="1">
    <location>
        <begin position="19"/>
        <end position="31"/>
    </location>
</feature>
<evidence type="ECO:0000313" key="2">
    <source>
        <dbReference type="EMBL" id="EFO25606.1"/>
    </source>
</evidence>
<dbReference type="AlphaFoldDB" id="A0A1S0U7H8"/>